<sequence length="51" mass="5965">MVDALFIKLFHFVGNRIVIYTGFRLQVELKIKDKDYGYDSSHPSSSKSWLN</sequence>
<keyword evidence="2" id="KW-1185">Reference proteome</keyword>
<reference evidence="1" key="2">
    <citation type="submission" date="2015-06" db="UniProtKB">
        <authorList>
            <consortium name="EnsemblMetazoa"/>
        </authorList>
    </citation>
    <scope>IDENTIFICATION</scope>
</reference>
<accession>T1KI87</accession>
<protein>
    <submittedName>
        <fullName evidence="1">Uncharacterized protein</fullName>
    </submittedName>
</protein>
<dbReference type="Proteomes" id="UP000015104">
    <property type="component" value="Unassembled WGS sequence"/>
</dbReference>
<reference evidence="2" key="1">
    <citation type="submission" date="2011-08" db="EMBL/GenBank/DDBJ databases">
        <authorList>
            <person name="Rombauts S."/>
        </authorList>
    </citation>
    <scope>NUCLEOTIDE SEQUENCE</scope>
    <source>
        <strain evidence="2">London</strain>
    </source>
</reference>
<proteinExistence type="predicted"/>
<dbReference type="EnsemblMetazoa" id="tetur12g00470.1">
    <property type="protein sequence ID" value="tetur12g00470.1"/>
    <property type="gene ID" value="tetur12g00470"/>
</dbReference>
<organism evidence="1 2">
    <name type="scientific">Tetranychus urticae</name>
    <name type="common">Two-spotted spider mite</name>
    <dbReference type="NCBI Taxonomy" id="32264"/>
    <lineage>
        <taxon>Eukaryota</taxon>
        <taxon>Metazoa</taxon>
        <taxon>Ecdysozoa</taxon>
        <taxon>Arthropoda</taxon>
        <taxon>Chelicerata</taxon>
        <taxon>Arachnida</taxon>
        <taxon>Acari</taxon>
        <taxon>Acariformes</taxon>
        <taxon>Trombidiformes</taxon>
        <taxon>Prostigmata</taxon>
        <taxon>Eleutherengona</taxon>
        <taxon>Raphignathae</taxon>
        <taxon>Tetranychoidea</taxon>
        <taxon>Tetranychidae</taxon>
        <taxon>Tetranychus</taxon>
    </lineage>
</organism>
<name>T1KI87_TETUR</name>
<dbReference type="EMBL" id="CAEY01000111">
    <property type="status" value="NOT_ANNOTATED_CDS"/>
    <property type="molecule type" value="Genomic_DNA"/>
</dbReference>
<evidence type="ECO:0000313" key="1">
    <source>
        <dbReference type="EnsemblMetazoa" id="tetur12g00470.1"/>
    </source>
</evidence>
<dbReference type="HOGENOM" id="CLU_3109016_0_0_1"/>
<dbReference type="AlphaFoldDB" id="T1KI87"/>
<evidence type="ECO:0000313" key="2">
    <source>
        <dbReference type="Proteomes" id="UP000015104"/>
    </source>
</evidence>